<dbReference type="GO" id="GO:0012505">
    <property type="term" value="C:endomembrane system"/>
    <property type="evidence" value="ECO:0007669"/>
    <property type="project" value="UniProtKB-SubCell"/>
</dbReference>
<keyword evidence="3" id="KW-0813">Transport</keyword>
<keyword evidence="8" id="KW-0926">Vacuole</keyword>
<evidence type="ECO:0000256" key="6">
    <source>
        <dbReference type="ARBA" id="ARBA00022989"/>
    </source>
</evidence>
<sequence>MTVPTTSPPPRYPPTPASSASSSMPLSLSSAATTTATATPIPHRLRFGASFFCFGLLNNVLYVVILSAALDLVDKATTPKGLILIVNIAPALAVKVGWPYFVPGQARYGRRILSCSAISFFGIIIVATSSTLFLRLFGIAIASFSSGLGEMTYLQLTTLYGSLRIPASIDLRGFAVGWFSSGTGAAGLVGAGLWWVLRGLGVKVGLLICSFLPLCMALTFYFLLPRVETFASAPFDAYTFVVDEDEDDSDQEHDVEGEGEEEEPQVGEALIQPQAQRPAEEGEEITLTTREKLALARPLFKRYMLPLFFVYLAEYIINSGIFPTLIYEVPSPSTLVLSSLIHSLRDYYPLWQLVYQFWVFVSRSSLSILHLPPLPIALLPLPTIFQLFLLTLTFLESSRGTISNTSLGENGTIVVVFCLVSCEGLAGGSAYVNCFYRLGSEEETENKDGKGLGLGVEEGRAGDRFTSSERKRLESEFRIASVGFADTLGILMASLVATGLEPWLVRQQVARGRTLCLNL</sequence>
<dbReference type="InterPro" id="IPR003492">
    <property type="entry name" value="Battenin_disease_Cln3"/>
</dbReference>
<dbReference type="EnsemblFungi" id="MVLG_05126T0">
    <property type="protein sequence ID" value="MVLG_05126T0"/>
    <property type="gene ID" value="MVLG_05126"/>
</dbReference>
<comment type="caution">
    <text evidence="8">Lacks conserved residue(s) required for the propagation of feature annotation.</text>
</comment>
<evidence type="ECO:0000256" key="8">
    <source>
        <dbReference type="RuleBase" id="RU361113"/>
    </source>
</evidence>
<reference evidence="10" key="2">
    <citation type="submission" date="2010-11" db="EMBL/GenBank/DDBJ databases">
        <authorList>
            <consortium name="The Broad Institute Genome Sequencing Platform"/>
            <person name="Earl A."/>
            <person name="Ward D."/>
            <person name="Feldgarden M."/>
            <person name="Gevers D."/>
            <person name="Butler R."/>
            <person name="Young S.K."/>
            <person name="Zeng Q."/>
            <person name="Gargeya S."/>
            <person name="Fitzgerald M."/>
            <person name="Haas B."/>
            <person name="Abouelleil A."/>
            <person name="Alvarado L."/>
            <person name="Arachchi H.M."/>
            <person name="Berlin A."/>
            <person name="Brown A."/>
            <person name="Chapman S.B."/>
            <person name="Chen Z."/>
            <person name="Dunbar C."/>
            <person name="Freedman E."/>
            <person name="Gearin G."/>
            <person name="Gellesch M."/>
            <person name="Goldberg J."/>
            <person name="Griggs A."/>
            <person name="Gujja S."/>
            <person name="Heilman E."/>
            <person name="Heiman D."/>
            <person name="Howarth C."/>
            <person name="Larson L."/>
            <person name="Lui A."/>
            <person name="MacDonald P.J.P."/>
            <person name="Mehta T."/>
            <person name="Montmayeur A."/>
            <person name="Murphy C."/>
            <person name="Neiman D."/>
            <person name="Pearson M."/>
            <person name="Priest M."/>
            <person name="Roberts A."/>
            <person name="Saif S."/>
            <person name="Shea T."/>
            <person name="Shenoy N."/>
            <person name="Sisk P."/>
            <person name="Stolte C."/>
            <person name="Sykes S."/>
            <person name="White J."/>
            <person name="Yandava C."/>
            <person name="Wortman J."/>
            <person name="Nusbaum C."/>
            <person name="Birren B."/>
        </authorList>
    </citation>
    <scope>NUCLEOTIDE SEQUENCE</scope>
    <source>
        <strain evidence="10">P1A1 Lamole</strain>
    </source>
</reference>
<dbReference type="Pfam" id="PF02487">
    <property type="entry name" value="CLN3"/>
    <property type="match status" value="1"/>
</dbReference>
<dbReference type="STRING" id="683840.U5HDB0"/>
<evidence type="ECO:0000256" key="9">
    <source>
        <dbReference type="SAM" id="MobiDB-lite"/>
    </source>
</evidence>
<keyword evidence="12" id="KW-1185">Reference proteome</keyword>
<keyword evidence="6 8" id="KW-1133">Transmembrane helix</keyword>
<feature type="transmembrane region" description="Helical" evidence="8">
    <location>
        <begin position="82"/>
        <end position="102"/>
    </location>
</feature>
<dbReference type="PANTHER" id="PTHR10981">
    <property type="entry name" value="BATTENIN"/>
    <property type="match status" value="1"/>
</dbReference>
<comment type="similarity">
    <text evidence="2 8">Belongs to the battenin family.</text>
</comment>
<evidence type="ECO:0000313" key="12">
    <source>
        <dbReference type="Proteomes" id="UP000017200"/>
    </source>
</evidence>
<evidence type="ECO:0000256" key="4">
    <source>
        <dbReference type="ARBA" id="ARBA00022692"/>
    </source>
</evidence>
<dbReference type="PANTHER" id="PTHR10981:SF0">
    <property type="entry name" value="BATTENIN"/>
    <property type="match status" value="1"/>
</dbReference>
<feature type="compositionally biased region" description="Acidic residues" evidence="9">
    <location>
        <begin position="248"/>
        <end position="265"/>
    </location>
</feature>
<evidence type="ECO:0000256" key="7">
    <source>
        <dbReference type="ARBA" id="ARBA00023136"/>
    </source>
</evidence>
<reference evidence="12" key="1">
    <citation type="submission" date="2010-11" db="EMBL/GenBank/DDBJ databases">
        <title>The genome sequence of Microbotryum violaceum strain p1A1 Lamole.</title>
        <authorList>
            <person name="Cuomo C."/>
            <person name="Perlin M."/>
            <person name="Young S.K."/>
            <person name="Zeng Q."/>
            <person name="Gargeya S."/>
            <person name="Alvarado L."/>
            <person name="Berlin A."/>
            <person name="Chapman S.B."/>
            <person name="Chen Z."/>
            <person name="Freedman E."/>
            <person name="Gellesch M."/>
            <person name="Goldberg J."/>
            <person name="Griggs A."/>
            <person name="Gujja S."/>
            <person name="Heilman E."/>
            <person name="Heiman D."/>
            <person name="Howarth C."/>
            <person name="Mehta T."/>
            <person name="Neiman D."/>
            <person name="Pearson M."/>
            <person name="Roberts A."/>
            <person name="Saif S."/>
            <person name="Shea T."/>
            <person name="Shenoy N."/>
            <person name="Sisk P."/>
            <person name="Stolte C."/>
            <person name="Sykes S."/>
            <person name="White J."/>
            <person name="Yandava C."/>
            <person name="Haas B."/>
            <person name="Nusbaum C."/>
            <person name="Birren B."/>
        </authorList>
    </citation>
    <scope>NUCLEOTIDE SEQUENCE [LARGE SCALE GENOMIC DNA]</scope>
    <source>
        <strain evidence="12">p1A1 Lamole</strain>
    </source>
</reference>
<feature type="transmembrane region" description="Helical" evidence="8">
    <location>
        <begin position="204"/>
        <end position="224"/>
    </location>
</feature>
<proteinExistence type="inferred from homology"/>
<reference evidence="11" key="4">
    <citation type="submission" date="2015-06" db="UniProtKB">
        <authorList>
            <consortium name="EnsemblFungi"/>
        </authorList>
    </citation>
    <scope>IDENTIFICATION</scope>
</reference>
<keyword evidence="4 8" id="KW-0812">Transmembrane</keyword>
<evidence type="ECO:0000256" key="3">
    <source>
        <dbReference type="ARBA" id="ARBA00022448"/>
    </source>
</evidence>
<reference evidence="10 12" key="3">
    <citation type="journal article" date="2015" name="BMC Genomics">
        <title>Sex and parasites: genomic and transcriptomic analysis of Microbotryum lychnidis-dioicae, the biotrophic and plant-castrating anther smut fungus.</title>
        <authorList>
            <person name="Perlin M.H."/>
            <person name="Amselem J."/>
            <person name="Fontanillas E."/>
            <person name="Toh S.S."/>
            <person name="Chen Z."/>
            <person name="Goldberg J."/>
            <person name="Duplessis S."/>
            <person name="Henrissat B."/>
            <person name="Young S."/>
            <person name="Zeng Q."/>
            <person name="Aguileta G."/>
            <person name="Petit E."/>
            <person name="Badouin H."/>
            <person name="Andrews J."/>
            <person name="Razeeq D."/>
            <person name="Gabaldon T."/>
            <person name="Quesneville H."/>
            <person name="Giraud T."/>
            <person name="Hood M.E."/>
            <person name="Schultz D.J."/>
            <person name="Cuomo C.A."/>
        </authorList>
    </citation>
    <scope>NUCLEOTIDE SEQUENCE [LARGE SCALE GENOMIC DNA]</scope>
    <source>
        <strain evidence="10">P1A1 Lamole</strain>
        <strain evidence="12">p1A1 Lamole</strain>
    </source>
</reference>
<dbReference type="SUPFAM" id="SSF103473">
    <property type="entry name" value="MFS general substrate transporter"/>
    <property type="match status" value="1"/>
</dbReference>
<dbReference type="OrthoDB" id="5965864at2759"/>
<gene>
    <name evidence="10" type="ORF">MVLG_05126</name>
</gene>
<feature type="compositionally biased region" description="Pro residues" evidence="9">
    <location>
        <begin position="1"/>
        <end position="16"/>
    </location>
</feature>
<protein>
    <recommendedName>
        <fullName evidence="8">Protein BTN</fullName>
    </recommendedName>
</protein>
<keyword evidence="5" id="KW-0029">Amino-acid transport</keyword>
<dbReference type="Proteomes" id="UP000017200">
    <property type="component" value="Unassembled WGS sequence"/>
</dbReference>
<dbReference type="OMA" id="ATILYCE"/>
<accession>U5HDB0</accession>
<dbReference type="AlphaFoldDB" id="U5HDB0"/>
<dbReference type="EMBL" id="AEIJ01000510">
    <property type="status" value="NOT_ANNOTATED_CDS"/>
    <property type="molecule type" value="Genomic_DNA"/>
</dbReference>
<dbReference type="InParanoid" id="U5HDB0"/>
<dbReference type="InterPro" id="IPR036259">
    <property type="entry name" value="MFS_trans_sf"/>
</dbReference>
<evidence type="ECO:0000256" key="1">
    <source>
        <dbReference type="ARBA" id="ARBA00004127"/>
    </source>
</evidence>
<feature type="region of interest" description="Disordered" evidence="9">
    <location>
        <begin position="1"/>
        <end position="25"/>
    </location>
</feature>
<evidence type="ECO:0000313" key="10">
    <source>
        <dbReference type="EMBL" id="KDE04411.1"/>
    </source>
</evidence>
<evidence type="ECO:0000313" key="11">
    <source>
        <dbReference type="EnsemblFungi" id="MVLG_05126T0"/>
    </source>
</evidence>
<feature type="region of interest" description="Disordered" evidence="9">
    <location>
        <begin position="248"/>
        <end position="283"/>
    </location>
</feature>
<dbReference type="GO" id="GO:0051453">
    <property type="term" value="P:regulation of intracellular pH"/>
    <property type="evidence" value="ECO:0007669"/>
    <property type="project" value="TreeGrafter"/>
</dbReference>
<dbReference type="PRINTS" id="PR01315">
    <property type="entry name" value="BATTENIN"/>
</dbReference>
<comment type="subcellular location">
    <subcellularLocation>
        <location evidence="1">Endomembrane system</location>
        <topology evidence="1">Multi-pass membrane protein</topology>
    </subcellularLocation>
    <subcellularLocation>
        <location evidence="8">Vacuole membrane</location>
        <topology evidence="8">Multi-pass membrane protein</topology>
    </subcellularLocation>
</comment>
<feature type="transmembrane region" description="Helical" evidence="8">
    <location>
        <begin position="176"/>
        <end position="197"/>
    </location>
</feature>
<dbReference type="HOGENOM" id="CLU_029663_3_1_1"/>
<dbReference type="GO" id="GO:0005774">
    <property type="term" value="C:vacuolar membrane"/>
    <property type="evidence" value="ECO:0007669"/>
    <property type="project" value="UniProtKB-SubCell"/>
</dbReference>
<dbReference type="GO" id="GO:0006865">
    <property type="term" value="P:amino acid transport"/>
    <property type="evidence" value="ECO:0007669"/>
    <property type="project" value="UniProtKB-KW"/>
</dbReference>
<dbReference type="EMBL" id="GL541707">
    <property type="protein sequence ID" value="KDE04411.1"/>
    <property type="molecule type" value="Genomic_DNA"/>
</dbReference>
<dbReference type="FunCoup" id="U5HDB0">
    <property type="interactions" value="91"/>
</dbReference>
<name>U5HDB0_USTV1</name>
<evidence type="ECO:0000256" key="5">
    <source>
        <dbReference type="ARBA" id="ARBA00022970"/>
    </source>
</evidence>
<feature type="transmembrane region" description="Helical" evidence="8">
    <location>
        <begin position="49"/>
        <end position="70"/>
    </location>
</feature>
<keyword evidence="7 8" id="KW-0472">Membrane</keyword>
<evidence type="ECO:0000256" key="2">
    <source>
        <dbReference type="ARBA" id="ARBA00007467"/>
    </source>
</evidence>
<organism evidence="10">
    <name type="scientific">Microbotryum lychnidis-dioicae (strain p1A1 Lamole / MvSl-1064)</name>
    <name type="common">Anther smut fungus</name>
    <dbReference type="NCBI Taxonomy" id="683840"/>
    <lineage>
        <taxon>Eukaryota</taxon>
        <taxon>Fungi</taxon>
        <taxon>Dikarya</taxon>
        <taxon>Basidiomycota</taxon>
        <taxon>Pucciniomycotina</taxon>
        <taxon>Microbotryomycetes</taxon>
        <taxon>Microbotryales</taxon>
        <taxon>Microbotryaceae</taxon>
        <taxon>Microbotryum</taxon>
    </lineage>
</organism>